<evidence type="ECO:0000313" key="3">
    <source>
        <dbReference type="Proteomes" id="UP000502260"/>
    </source>
</evidence>
<keyword evidence="3" id="KW-1185">Reference proteome</keyword>
<dbReference type="KEGG" id="slac:SKTS_16690"/>
<dbReference type="AlphaFoldDB" id="A0A6F8VAB3"/>
<accession>A0A6F8VAB3</accession>
<organism evidence="2 3">
    <name type="scientific">Sulfurimicrobium lacus</name>
    <dbReference type="NCBI Taxonomy" id="2715678"/>
    <lineage>
        <taxon>Bacteria</taxon>
        <taxon>Pseudomonadati</taxon>
        <taxon>Pseudomonadota</taxon>
        <taxon>Betaproteobacteria</taxon>
        <taxon>Nitrosomonadales</taxon>
        <taxon>Sulfuricellaceae</taxon>
        <taxon>Sulfurimicrobium</taxon>
    </lineage>
</organism>
<evidence type="ECO:0000256" key="1">
    <source>
        <dbReference type="SAM" id="Phobius"/>
    </source>
</evidence>
<keyword evidence="1" id="KW-0472">Membrane</keyword>
<proteinExistence type="predicted"/>
<dbReference type="EMBL" id="AP022853">
    <property type="protein sequence ID" value="BCB26783.1"/>
    <property type="molecule type" value="Genomic_DNA"/>
</dbReference>
<sequence length="157" mass="16991">MLLQDIIPTIQLAIGPVILISGIGLLLLSMTNRFGRVVDRTRQLTRELRSSAPEYRETILGQLPILLKRAGIIRVSIALATVSVLMAALLIVVLFASTGLQLETPLLVTGLFITCMSCLIASLVLLVVDINLSLRALKLEVHALVGREPGKADDTKQ</sequence>
<keyword evidence="1" id="KW-0812">Transmembrane</keyword>
<dbReference type="Pfam" id="PF11026">
    <property type="entry name" value="DUF2721"/>
    <property type="match status" value="1"/>
</dbReference>
<dbReference type="Proteomes" id="UP000502260">
    <property type="component" value="Chromosome"/>
</dbReference>
<name>A0A6F8VAB3_9PROT</name>
<feature type="transmembrane region" description="Helical" evidence="1">
    <location>
        <begin position="6"/>
        <end position="28"/>
    </location>
</feature>
<evidence type="ECO:0008006" key="4">
    <source>
        <dbReference type="Google" id="ProtNLM"/>
    </source>
</evidence>
<dbReference type="RefSeq" id="WP_173063194.1">
    <property type="nucleotide sequence ID" value="NZ_AP022853.1"/>
</dbReference>
<feature type="transmembrane region" description="Helical" evidence="1">
    <location>
        <begin position="106"/>
        <end position="128"/>
    </location>
</feature>
<gene>
    <name evidence="2" type="ORF">SKTS_16690</name>
</gene>
<keyword evidence="1" id="KW-1133">Transmembrane helix</keyword>
<dbReference type="InterPro" id="IPR021279">
    <property type="entry name" value="DUF2721"/>
</dbReference>
<protein>
    <recommendedName>
        <fullName evidence="4">DUF2721 domain-containing protein</fullName>
    </recommendedName>
</protein>
<reference evidence="3" key="1">
    <citation type="submission" date="2020-03" db="EMBL/GenBank/DDBJ databases">
        <title>Complete genome sequence of sulfur-oxidizing bacterium skT11.</title>
        <authorList>
            <person name="Kanda M."/>
            <person name="Kojima H."/>
            <person name="Fukui M."/>
        </authorList>
    </citation>
    <scope>NUCLEOTIDE SEQUENCE [LARGE SCALE GENOMIC DNA]</scope>
    <source>
        <strain evidence="3">skT11</strain>
    </source>
</reference>
<feature type="transmembrane region" description="Helical" evidence="1">
    <location>
        <begin position="77"/>
        <end position="100"/>
    </location>
</feature>
<evidence type="ECO:0000313" key="2">
    <source>
        <dbReference type="EMBL" id="BCB26783.1"/>
    </source>
</evidence>